<dbReference type="Gene3D" id="3.90.1200.10">
    <property type="match status" value="1"/>
</dbReference>
<dbReference type="GO" id="GO:0016740">
    <property type="term" value="F:transferase activity"/>
    <property type="evidence" value="ECO:0007669"/>
    <property type="project" value="UniProtKB-KW"/>
</dbReference>
<protein>
    <submittedName>
        <fullName evidence="1">Phosphotransferase</fullName>
    </submittedName>
</protein>
<dbReference type="RefSeq" id="WP_170095017.1">
    <property type="nucleotide sequence ID" value="NZ_WOYG01000001.1"/>
</dbReference>
<organism evidence="1 2">
    <name type="scientific">Halomicrobium mukohataei</name>
    <dbReference type="NCBI Taxonomy" id="57705"/>
    <lineage>
        <taxon>Archaea</taxon>
        <taxon>Methanobacteriati</taxon>
        <taxon>Methanobacteriota</taxon>
        <taxon>Stenosarchaea group</taxon>
        <taxon>Halobacteria</taxon>
        <taxon>Halobacteriales</taxon>
        <taxon>Haloarculaceae</taxon>
        <taxon>Halomicrobium</taxon>
    </lineage>
</organism>
<dbReference type="PANTHER" id="PTHR21310">
    <property type="entry name" value="AMINOGLYCOSIDE PHOSPHOTRANSFERASE-RELATED-RELATED"/>
    <property type="match status" value="1"/>
</dbReference>
<dbReference type="AlphaFoldDB" id="A0A847UJM6"/>
<comment type="caution">
    <text evidence="1">The sequence shown here is derived from an EMBL/GenBank/DDBJ whole genome shotgun (WGS) entry which is preliminary data.</text>
</comment>
<evidence type="ECO:0000313" key="2">
    <source>
        <dbReference type="Proteomes" id="UP000608662"/>
    </source>
</evidence>
<gene>
    <name evidence="1" type="ORF">GOC74_15425</name>
</gene>
<sequence length="314" mass="33683">MTRIAPDVPVQRILDRVLQTRAPAGAETPPQGNHKDTTIVRYPDRPDVVVQLTATPSGAHTEATLLAAVYDQTTVPVARLLGRGRIGDRGYLVTEHVSGRDLHESFVACSRATREHLARRFGRCLGELHDAFAFDAAGPVEVGASGTLAATGPDGATFFEEYASDAVEALPSAFDDRRPAIEAAVASRPERAVQPRLFPWDLRPGNAILADGDLAAVLDWADPLAADPALAVAKVEHLVAAWYVDDPTPLRSAFREGYAAVRPLPDVSVADRVAAIAASAVDSNGTVTRPRHPELTGTAAVAVHREWFDEWLDE</sequence>
<reference evidence="1" key="1">
    <citation type="submission" date="2019-12" db="EMBL/GenBank/DDBJ databases">
        <title>Whole-genome sequence of Halomicrobium mukohataei pws1.</title>
        <authorList>
            <person name="Verma D.K."/>
            <person name="Gopal K."/>
            <person name="Prasad E.S."/>
        </authorList>
    </citation>
    <scope>NUCLEOTIDE SEQUENCE</scope>
    <source>
        <strain evidence="1">Pws1</strain>
    </source>
</reference>
<dbReference type="Proteomes" id="UP000608662">
    <property type="component" value="Unassembled WGS sequence"/>
</dbReference>
<name>A0A847UJM6_9EURY</name>
<evidence type="ECO:0000313" key="1">
    <source>
        <dbReference type="EMBL" id="NLV11318.1"/>
    </source>
</evidence>
<dbReference type="InterPro" id="IPR051678">
    <property type="entry name" value="AGP_Transferase"/>
</dbReference>
<accession>A0A847UJM6</accession>
<dbReference type="OrthoDB" id="350437at2157"/>
<dbReference type="SUPFAM" id="SSF56112">
    <property type="entry name" value="Protein kinase-like (PK-like)"/>
    <property type="match status" value="1"/>
</dbReference>
<proteinExistence type="predicted"/>
<dbReference type="InterPro" id="IPR011009">
    <property type="entry name" value="Kinase-like_dom_sf"/>
</dbReference>
<keyword evidence="1" id="KW-0808">Transferase</keyword>
<dbReference type="EMBL" id="WOYG01000001">
    <property type="protein sequence ID" value="NLV11318.1"/>
    <property type="molecule type" value="Genomic_DNA"/>
</dbReference>